<evidence type="ECO:0000313" key="3">
    <source>
        <dbReference type="Proteomes" id="UP001159363"/>
    </source>
</evidence>
<reference evidence="2 3" key="1">
    <citation type="submission" date="2023-02" db="EMBL/GenBank/DDBJ databases">
        <title>LHISI_Scaffold_Assembly.</title>
        <authorList>
            <person name="Stuart O.P."/>
            <person name="Cleave R."/>
            <person name="Magrath M.J.L."/>
            <person name="Mikheyev A.S."/>
        </authorList>
    </citation>
    <scope>NUCLEOTIDE SEQUENCE [LARGE SCALE GENOMIC DNA]</scope>
    <source>
        <strain evidence="2">Daus_M_001</strain>
        <tissue evidence="2">Leg muscle</tissue>
    </source>
</reference>
<feature type="compositionally biased region" description="Basic and acidic residues" evidence="1">
    <location>
        <begin position="1"/>
        <end position="11"/>
    </location>
</feature>
<evidence type="ECO:0000313" key="2">
    <source>
        <dbReference type="EMBL" id="KAJ8870472.1"/>
    </source>
</evidence>
<gene>
    <name evidence="2" type="ORF">PR048_029494</name>
</gene>
<organism evidence="2 3">
    <name type="scientific">Dryococelus australis</name>
    <dbReference type="NCBI Taxonomy" id="614101"/>
    <lineage>
        <taxon>Eukaryota</taxon>
        <taxon>Metazoa</taxon>
        <taxon>Ecdysozoa</taxon>
        <taxon>Arthropoda</taxon>
        <taxon>Hexapoda</taxon>
        <taxon>Insecta</taxon>
        <taxon>Pterygota</taxon>
        <taxon>Neoptera</taxon>
        <taxon>Polyneoptera</taxon>
        <taxon>Phasmatodea</taxon>
        <taxon>Verophasmatodea</taxon>
        <taxon>Anareolatae</taxon>
        <taxon>Phasmatidae</taxon>
        <taxon>Eurycanthinae</taxon>
        <taxon>Dryococelus</taxon>
    </lineage>
</organism>
<dbReference type="EMBL" id="JARBHB010000013">
    <property type="protein sequence ID" value="KAJ8870472.1"/>
    <property type="molecule type" value="Genomic_DNA"/>
</dbReference>
<keyword evidence="3" id="KW-1185">Reference proteome</keyword>
<accession>A0ABQ9GDI3</accession>
<dbReference type="Proteomes" id="UP001159363">
    <property type="component" value="Chromosome 12"/>
</dbReference>
<sequence>MQERGEREIPKKKLRPAASSGTISTCENLRVTPPGMESGSLRRKPMRVTEMSKEQCRSEMAGETYGRSRENPPINGIVQHDSHMRKAGVTRPGVEPGSPARRAG</sequence>
<protein>
    <submittedName>
        <fullName evidence="2">Uncharacterized protein</fullName>
    </submittedName>
</protein>
<evidence type="ECO:0000256" key="1">
    <source>
        <dbReference type="SAM" id="MobiDB-lite"/>
    </source>
</evidence>
<proteinExistence type="predicted"/>
<feature type="region of interest" description="Disordered" evidence="1">
    <location>
        <begin position="1"/>
        <end position="104"/>
    </location>
</feature>
<comment type="caution">
    <text evidence="2">The sequence shown here is derived from an EMBL/GenBank/DDBJ whole genome shotgun (WGS) entry which is preliminary data.</text>
</comment>
<name>A0ABQ9GDI3_9NEOP</name>